<gene>
    <name evidence="2" type="ORF">METZ01_LOCUS267850</name>
</gene>
<name>A0A382JTB8_9ZZZZ</name>
<protein>
    <recommendedName>
        <fullName evidence="1">PI3K/PI4K catalytic domain-containing protein</fullName>
    </recommendedName>
</protein>
<feature type="domain" description="PI3K/PI4K catalytic" evidence="1">
    <location>
        <begin position="93"/>
        <end position="196"/>
    </location>
</feature>
<organism evidence="2">
    <name type="scientific">marine metagenome</name>
    <dbReference type="NCBI Taxonomy" id="408172"/>
    <lineage>
        <taxon>unclassified sequences</taxon>
        <taxon>metagenomes</taxon>
        <taxon>ecological metagenomes</taxon>
    </lineage>
</organism>
<sequence length="243" mass="28100">MGKRITVDKVHDVLKNADMQEMKQVWSSNYVFLVTLENDKGNDLNAIYKPQTGETPLWDFPQGTLYKREVAAYELSLLLGWEFVPPTVERNGPEGIGSVQLFIPHDQSSHFFEQREQNSLIAQLKQICVFDALSNNADRKGGHCLLDNQQQIWGIDHGLCFHSQNKLRTVIWDWANELIPDNLLEDIRKVHLAISDKAKETRLLYEMLDDVEIKALLNRAETLLEKGRYPFPSLERPYPWPLI</sequence>
<reference evidence="2" key="1">
    <citation type="submission" date="2018-05" db="EMBL/GenBank/DDBJ databases">
        <authorList>
            <person name="Lanie J.A."/>
            <person name="Ng W.-L."/>
            <person name="Kazmierczak K.M."/>
            <person name="Andrzejewski T.M."/>
            <person name="Davidsen T.M."/>
            <person name="Wayne K.J."/>
            <person name="Tettelin H."/>
            <person name="Glass J.I."/>
            <person name="Rusch D."/>
            <person name="Podicherti R."/>
            <person name="Tsui H.-C.T."/>
            <person name="Winkler M.E."/>
        </authorList>
    </citation>
    <scope>NUCLEOTIDE SEQUENCE</scope>
</reference>
<dbReference type="AlphaFoldDB" id="A0A382JTB8"/>
<dbReference type="Pfam" id="PF00454">
    <property type="entry name" value="PI3_PI4_kinase"/>
    <property type="match status" value="1"/>
</dbReference>
<evidence type="ECO:0000259" key="1">
    <source>
        <dbReference type="Pfam" id="PF00454"/>
    </source>
</evidence>
<dbReference type="EMBL" id="UINC01076129">
    <property type="protein sequence ID" value="SVC14996.1"/>
    <property type="molecule type" value="Genomic_DNA"/>
</dbReference>
<evidence type="ECO:0000313" key="2">
    <source>
        <dbReference type="EMBL" id="SVC14996.1"/>
    </source>
</evidence>
<dbReference type="InterPro" id="IPR000403">
    <property type="entry name" value="PI3/4_kinase_cat_dom"/>
</dbReference>
<proteinExistence type="predicted"/>
<dbReference type="InterPro" id="IPR022292">
    <property type="entry name" value="CHP03843"/>
</dbReference>
<accession>A0A382JTB8</accession>
<dbReference type="NCBIfam" id="TIGR03843">
    <property type="entry name" value="SCO1664 family protein"/>
    <property type="match status" value="1"/>
</dbReference>